<proteinExistence type="predicted"/>
<sequence length="100" mass="12018">MKHNLKRCTMRKRILANQGGGYRANYPRSGENQGWNKDEGWRDRDRDWRDQNTTWKEREGHKDRYVPHHERKKLKESEGGRTEDMHSRILNKVEGSSKVL</sequence>
<evidence type="ECO:0000313" key="2">
    <source>
        <dbReference type="EnsemblPlants" id="PGSC0003DMT400090996"/>
    </source>
</evidence>
<reference evidence="2" key="2">
    <citation type="submission" date="2015-06" db="UniProtKB">
        <authorList>
            <consortium name="EnsemblPlants"/>
        </authorList>
    </citation>
    <scope>IDENTIFICATION</scope>
    <source>
        <strain evidence="2">DM1-3 516 R44</strain>
    </source>
</reference>
<feature type="region of interest" description="Disordered" evidence="1">
    <location>
        <begin position="19"/>
        <end position="100"/>
    </location>
</feature>
<evidence type="ECO:0000313" key="3">
    <source>
        <dbReference type="Proteomes" id="UP000011115"/>
    </source>
</evidence>
<accession>M1DLN7</accession>
<dbReference type="EnsemblPlants" id="PGSC0003DMT400090996">
    <property type="protein sequence ID" value="PGSC0003DMT400090996"/>
    <property type="gene ID" value="PGSC0003DMG400040567"/>
</dbReference>
<evidence type="ECO:0000256" key="1">
    <source>
        <dbReference type="SAM" id="MobiDB-lite"/>
    </source>
</evidence>
<keyword evidence="3" id="KW-1185">Reference proteome</keyword>
<dbReference type="HOGENOM" id="CLU_2311116_0_0_1"/>
<dbReference type="Proteomes" id="UP000011115">
    <property type="component" value="Unassembled WGS sequence"/>
</dbReference>
<name>M1DLN7_SOLTU</name>
<organism evidence="2 3">
    <name type="scientific">Solanum tuberosum</name>
    <name type="common">Potato</name>
    <dbReference type="NCBI Taxonomy" id="4113"/>
    <lineage>
        <taxon>Eukaryota</taxon>
        <taxon>Viridiplantae</taxon>
        <taxon>Streptophyta</taxon>
        <taxon>Embryophyta</taxon>
        <taxon>Tracheophyta</taxon>
        <taxon>Spermatophyta</taxon>
        <taxon>Magnoliopsida</taxon>
        <taxon>eudicotyledons</taxon>
        <taxon>Gunneridae</taxon>
        <taxon>Pentapetalae</taxon>
        <taxon>asterids</taxon>
        <taxon>lamiids</taxon>
        <taxon>Solanales</taxon>
        <taxon>Solanaceae</taxon>
        <taxon>Solanoideae</taxon>
        <taxon>Solaneae</taxon>
        <taxon>Solanum</taxon>
    </lineage>
</organism>
<dbReference type="PaxDb" id="4113-PGSC0003DMT400090996"/>
<dbReference type="AlphaFoldDB" id="M1DLN7"/>
<protein>
    <submittedName>
        <fullName evidence="2">Uncharacterized protein</fullName>
    </submittedName>
</protein>
<feature type="compositionally biased region" description="Basic and acidic residues" evidence="1">
    <location>
        <begin position="36"/>
        <end position="87"/>
    </location>
</feature>
<dbReference type="InParanoid" id="M1DLN7"/>
<reference evidence="3" key="1">
    <citation type="journal article" date="2011" name="Nature">
        <title>Genome sequence and analysis of the tuber crop potato.</title>
        <authorList>
            <consortium name="The Potato Genome Sequencing Consortium"/>
        </authorList>
    </citation>
    <scope>NUCLEOTIDE SEQUENCE [LARGE SCALE GENOMIC DNA]</scope>
    <source>
        <strain evidence="3">cv. DM1-3 516 R44</strain>
    </source>
</reference>
<dbReference type="Gramene" id="PGSC0003DMT400090996">
    <property type="protein sequence ID" value="PGSC0003DMT400090996"/>
    <property type="gene ID" value="PGSC0003DMG400040567"/>
</dbReference>